<reference evidence="1 2" key="1">
    <citation type="submission" date="2021-05" db="EMBL/GenBank/DDBJ databases">
        <title>Comparative genomic studies on the polysaccharide-degrading batcterial strains of the Flammeovirga genus.</title>
        <authorList>
            <person name="Zewei F."/>
            <person name="Zheng Z."/>
            <person name="Yu L."/>
            <person name="Ruyue G."/>
            <person name="Yanhong M."/>
            <person name="Yuanyuan C."/>
            <person name="Jingyan G."/>
            <person name="Wenjun H."/>
        </authorList>
    </citation>
    <scope>NUCLEOTIDE SEQUENCE [LARGE SCALE GENOMIC DNA]</scope>
    <source>
        <strain evidence="1 2">NBRC:100898</strain>
    </source>
</reference>
<proteinExistence type="predicted"/>
<dbReference type="RefSeq" id="WP_169666432.1">
    <property type="nucleotide sequence ID" value="NZ_CP076132.1"/>
</dbReference>
<evidence type="ECO:0000313" key="2">
    <source>
        <dbReference type="Proteomes" id="UP000678679"/>
    </source>
</evidence>
<dbReference type="AlphaFoldDB" id="A0AAX1N548"/>
<protein>
    <recommendedName>
        <fullName evidence="3">Lipoprotein</fullName>
    </recommendedName>
</protein>
<keyword evidence="2" id="KW-1185">Reference proteome</keyword>
<evidence type="ECO:0000313" key="1">
    <source>
        <dbReference type="EMBL" id="QWG02625.1"/>
    </source>
</evidence>
<dbReference type="Proteomes" id="UP000678679">
    <property type="component" value="Chromosome 1"/>
</dbReference>
<evidence type="ECO:0008006" key="3">
    <source>
        <dbReference type="Google" id="ProtNLM"/>
    </source>
</evidence>
<gene>
    <name evidence="1" type="ORF">KMW28_03350</name>
</gene>
<organism evidence="1 2">
    <name type="scientific">Flammeovirga yaeyamensis</name>
    <dbReference type="NCBI Taxonomy" id="367791"/>
    <lineage>
        <taxon>Bacteria</taxon>
        <taxon>Pseudomonadati</taxon>
        <taxon>Bacteroidota</taxon>
        <taxon>Cytophagia</taxon>
        <taxon>Cytophagales</taxon>
        <taxon>Flammeovirgaceae</taxon>
        <taxon>Flammeovirga</taxon>
    </lineage>
</organism>
<dbReference type="KEGG" id="fya:KMW28_03350"/>
<name>A0AAX1N548_9BACT</name>
<accession>A0AAX1N548</accession>
<sequence>MLFIDINNEIKKNIIFLFFTDYKFAELDLICKDQKSFNLFFKPMRYFTFTSLIIFTLFFTSCGNEVNQEFEPIQEELKNDTSSILATDLEKDDGSAQQEHDEH</sequence>
<dbReference type="EMBL" id="CP076132">
    <property type="protein sequence ID" value="QWG02625.1"/>
    <property type="molecule type" value="Genomic_DNA"/>
</dbReference>